<dbReference type="Pfam" id="PF13164">
    <property type="entry name" value="Diedel"/>
    <property type="match status" value="1"/>
</dbReference>
<protein>
    <submittedName>
        <fullName evidence="3 4">Uncharacterized protein LOC106157098</fullName>
    </submittedName>
</protein>
<dbReference type="GeneID" id="106157098"/>
<dbReference type="InterPro" id="IPR025061">
    <property type="entry name" value="Diedel"/>
</dbReference>
<organism evidence="2 3">
    <name type="scientific">Lingula anatina</name>
    <name type="common">Brachiopod</name>
    <name type="synonym">Lingula unguis</name>
    <dbReference type="NCBI Taxonomy" id="7574"/>
    <lineage>
        <taxon>Eukaryota</taxon>
        <taxon>Metazoa</taxon>
        <taxon>Spiralia</taxon>
        <taxon>Lophotrochozoa</taxon>
        <taxon>Brachiopoda</taxon>
        <taxon>Linguliformea</taxon>
        <taxon>Lingulata</taxon>
        <taxon>Lingulida</taxon>
        <taxon>Linguloidea</taxon>
        <taxon>Lingulidae</taxon>
        <taxon>Lingula</taxon>
    </lineage>
</organism>
<gene>
    <name evidence="3 4" type="primary">LOC106157098</name>
</gene>
<dbReference type="OrthoDB" id="6513868at2759"/>
<accession>A0A1S3HPS4</accession>
<dbReference type="AlphaFoldDB" id="A0A1S3HPS4"/>
<evidence type="ECO:0000313" key="3">
    <source>
        <dbReference type="RefSeq" id="XP_013388053.1"/>
    </source>
</evidence>
<feature type="signal peptide" evidence="1">
    <location>
        <begin position="1"/>
        <end position="24"/>
    </location>
</feature>
<keyword evidence="1" id="KW-0732">Signal</keyword>
<dbReference type="Proteomes" id="UP000085678">
    <property type="component" value="Unplaced"/>
</dbReference>
<evidence type="ECO:0000313" key="4">
    <source>
        <dbReference type="RefSeq" id="XP_013388060.1"/>
    </source>
</evidence>
<name>A0A1S3HPS4_LINAN</name>
<feature type="chain" id="PRO_5014545751" evidence="1">
    <location>
        <begin position="25"/>
        <end position="110"/>
    </location>
</feature>
<evidence type="ECO:0000313" key="2">
    <source>
        <dbReference type="Proteomes" id="UP000085678"/>
    </source>
</evidence>
<reference evidence="3 4" key="1">
    <citation type="submission" date="2025-04" db="UniProtKB">
        <authorList>
            <consortium name="RefSeq"/>
        </authorList>
    </citation>
    <scope>IDENTIFICATION</scope>
    <source>
        <tissue evidence="3 4">Gonads</tissue>
    </source>
</reference>
<dbReference type="Gene3D" id="3.30.70.2800">
    <property type="match status" value="1"/>
</dbReference>
<sequence>MAAVFANFVATVFLINLMIADIQAECCHATGRGYCADCSWVPLFNYCGKGKCNIFGCACQGGCKESCNPTTVYLTGRCVCNDRKRELSRPLTGADANDVFVGGDGFISLK</sequence>
<dbReference type="RefSeq" id="XP_013388053.1">
    <property type="nucleotide sequence ID" value="XM_013532599.1"/>
</dbReference>
<proteinExistence type="predicted"/>
<dbReference type="RefSeq" id="XP_013388060.1">
    <property type="nucleotide sequence ID" value="XM_013532606.1"/>
</dbReference>
<evidence type="ECO:0000256" key="1">
    <source>
        <dbReference type="SAM" id="SignalP"/>
    </source>
</evidence>
<keyword evidence="2" id="KW-1185">Reference proteome</keyword>
<dbReference type="KEGG" id="lak:106157098"/>